<protein>
    <submittedName>
        <fullName evidence="1">Uncharacterized protein</fullName>
    </submittedName>
</protein>
<gene>
    <name evidence="1" type="ORF">NCTC10313_06706</name>
</gene>
<evidence type="ECO:0000313" key="2">
    <source>
        <dbReference type="Proteomes" id="UP000254487"/>
    </source>
</evidence>
<organism evidence="1 2">
    <name type="scientific">Klebsiella pneumoniae subsp. ozaenae</name>
    <dbReference type="NCBI Taxonomy" id="574"/>
    <lineage>
        <taxon>Bacteria</taxon>
        <taxon>Pseudomonadati</taxon>
        <taxon>Pseudomonadota</taxon>
        <taxon>Gammaproteobacteria</taxon>
        <taxon>Enterobacterales</taxon>
        <taxon>Enterobacteriaceae</taxon>
        <taxon>Klebsiella/Raoultella group</taxon>
        <taxon>Klebsiella</taxon>
        <taxon>Klebsiella pneumoniae complex</taxon>
    </lineage>
</organism>
<dbReference type="Proteomes" id="UP000254487">
    <property type="component" value="Unassembled WGS sequence"/>
</dbReference>
<proteinExistence type="predicted"/>
<name>A0A378B795_KLEPO</name>
<evidence type="ECO:0000313" key="1">
    <source>
        <dbReference type="EMBL" id="STV29660.1"/>
    </source>
</evidence>
<dbReference type="AlphaFoldDB" id="A0A378B795"/>
<accession>A0A378B795</accession>
<reference evidence="1 2" key="1">
    <citation type="submission" date="2018-06" db="EMBL/GenBank/DDBJ databases">
        <authorList>
            <consortium name="Pathogen Informatics"/>
            <person name="Doyle S."/>
        </authorList>
    </citation>
    <scope>NUCLEOTIDE SEQUENCE [LARGE SCALE GENOMIC DNA]</scope>
    <source>
        <strain evidence="1 2">NCTC10313</strain>
    </source>
</reference>
<sequence length="120" mass="12927">MRGVIVQGCYRGALLKRQPGAGHQGYRVGGRSAIAAVKQRLPGNGDADGAITQLMLGGGSADLPVLPRPGFAAFLPVDGETKVRLRPVRQRGQLHEHRLLRRLAVDNDWLLTGITFPVVQ</sequence>
<dbReference type="EMBL" id="UGLW01000003">
    <property type="protein sequence ID" value="STV29660.1"/>
    <property type="molecule type" value="Genomic_DNA"/>
</dbReference>